<keyword evidence="2" id="KW-0479">Metal-binding</keyword>
<comment type="similarity">
    <text evidence="1">Belongs to the metallo-beta-lactamase superfamily.</text>
</comment>
<proteinExistence type="inferred from homology"/>
<keyword evidence="4" id="KW-0862">Zinc</keyword>
<dbReference type="PANTHER" id="PTHR42978">
    <property type="entry name" value="QUORUM-QUENCHING LACTONASE YTNP-RELATED-RELATED"/>
    <property type="match status" value="1"/>
</dbReference>
<dbReference type="PROSITE" id="PS51318">
    <property type="entry name" value="TAT"/>
    <property type="match status" value="1"/>
</dbReference>
<protein>
    <submittedName>
        <fullName evidence="6">Glyoxylase, beta-lactamase superfamily II</fullName>
    </submittedName>
</protein>
<name>A0A1M5YVL1_9BRAD</name>
<evidence type="ECO:0000256" key="3">
    <source>
        <dbReference type="ARBA" id="ARBA00022801"/>
    </source>
</evidence>
<dbReference type="InterPro" id="IPR036866">
    <property type="entry name" value="RibonucZ/Hydroxyglut_hydro"/>
</dbReference>
<accession>A0A1M5YVL1</accession>
<dbReference type="Proteomes" id="UP000189796">
    <property type="component" value="Chromosome I"/>
</dbReference>
<dbReference type="OrthoDB" id="9773738at2"/>
<dbReference type="InterPro" id="IPR006311">
    <property type="entry name" value="TAT_signal"/>
</dbReference>
<organism evidence="6 7">
    <name type="scientific">Bradyrhizobium erythrophlei</name>
    <dbReference type="NCBI Taxonomy" id="1437360"/>
    <lineage>
        <taxon>Bacteria</taxon>
        <taxon>Pseudomonadati</taxon>
        <taxon>Pseudomonadota</taxon>
        <taxon>Alphaproteobacteria</taxon>
        <taxon>Hyphomicrobiales</taxon>
        <taxon>Nitrobacteraceae</taxon>
        <taxon>Bradyrhizobium</taxon>
    </lineage>
</organism>
<keyword evidence="3" id="KW-0378">Hydrolase</keyword>
<evidence type="ECO:0000259" key="5">
    <source>
        <dbReference type="SMART" id="SM00849"/>
    </source>
</evidence>
<dbReference type="CDD" id="cd07720">
    <property type="entry name" value="OPHC2-like_MBL-fold"/>
    <property type="match status" value="1"/>
</dbReference>
<dbReference type="PANTHER" id="PTHR42978:SF6">
    <property type="entry name" value="QUORUM-QUENCHING LACTONASE YTNP-RELATED"/>
    <property type="match status" value="1"/>
</dbReference>
<feature type="domain" description="Metallo-beta-lactamase" evidence="5">
    <location>
        <begin position="96"/>
        <end position="300"/>
    </location>
</feature>
<evidence type="ECO:0000313" key="7">
    <source>
        <dbReference type="Proteomes" id="UP000189796"/>
    </source>
</evidence>
<dbReference type="EMBL" id="LT670817">
    <property type="protein sequence ID" value="SHI16127.1"/>
    <property type="molecule type" value="Genomic_DNA"/>
</dbReference>
<dbReference type="GO" id="GO:0046872">
    <property type="term" value="F:metal ion binding"/>
    <property type="evidence" value="ECO:0007669"/>
    <property type="project" value="UniProtKB-KW"/>
</dbReference>
<evidence type="ECO:0000256" key="1">
    <source>
        <dbReference type="ARBA" id="ARBA00007749"/>
    </source>
</evidence>
<sequence length="327" mass="36343">MFGEISRRSIMALGASAGIGLGLGSISTSALARAAKLHVQAPYWYRFNVGEAEITVVSDGWQMLGDPSNSFLGVPKDEVRKELTDNFMNPSDMNIELNSFVVNSNGKMVLFDTGLGTSKMFGPKGGLLAKSLSDAGIKREDIDAVVISHGHIDHIGGIVDESGALMYPNAQVYMSQADFDYWTDERQMDSPWKKAFIIHARKNLLPVRDRLIFFKDEQEFLPGITAIAAPGHTLGHTMFNVESNGQSFFFVGDVSHHSVLLIENPRMEFLYDTDARQAVKTRLKMLSFLAENRIPILAYHFAWPGYGHFVKQGEGFRYLPAPMNMNL</sequence>
<dbReference type="SMART" id="SM00849">
    <property type="entry name" value="Lactamase_B"/>
    <property type="match status" value="1"/>
</dbReference>
<evidence type="ECO:0000256" key="4">
    <source>
        <dbReference type="ARBA" id="ARBA00022833"/>
    </source>
</evidence>
<dbReference type="SUPFAM" id="SSF56281">
    <property type="entry name" value="Metallo-hydrolase/oxidoreductase"/>
    <property type="match status" value="1"/>
</dbReference>
<evidence type="ECO:0000313" key="6">
    <source>
        <dbReference type="EMBL" id="SHI16127.1"/>
    </source>
</evidence>
<evidence type="ECO:0000256" key="2">
    <source>
        <dbReference type="ARBA" id="ARBA00022723"/>
    </source>
</evidence>
<dbReference type="GO" id="GO:0016787">
    <property type="term" value="F:hydrolase activity"/>
    <property type="evidence" value="ECO:0007669"/>
    <property type="project" value="UniProtKB-KW"/>
</dbReference>
<dbReference type="Pfam" id="PF00753">
    <property type="entry name" value="Lactamase_B"/>
    <property type="match status" value="1"/>
</dbReference>
<gene>
    <name evidence="6" type="ORF">SAMN05443248_8860</name>
</gene>
<dbReference type="InterPro" id="IPR051013">
    <property type="entry name" value="MBL_superfamily_lactonases"/>
</dbReference>
<dbReference type="AlphaFoldDB" id="A0A1M5YVL1"/>
<dbReference type="Gene3D" id="3.60.15.10">
    <property type="entry name" value="Ribonuclease Z/Hydroxyacylglutathione hydrolase-like"/>
    <property type="match status" value="1"/>
</dbReference>
<reference evidence="6 7" key="1">
    <citation type="submission" date="2016-11" db="EMBL/GenBank/DDBJ databases">
        <authorList>
            <person name="Jaros S."/>
            <person name="Januszkiewicz K."/>
            <person name="Wedrychowicz H."/>
        </authorList>
    </citation>
    <scope>NUCLEOTIDE SEQUENCE [LARGE SCALE GENOMIC DNA]</scope>
    <source>
        <strain evidence="6 7">GAS138</strain>
    </source>
</reference>
<dbReference type="InterPro" id="IPR001279">
    <property type="entry name" value="Metallo-B-lactamas"/>
</dbReference>